<feature type="region of interest" description="Disordered" evidence="1">
    <location>
        <begin position="1"/>
        <end position="34"/>
    </location>
</feature>
<dbReference type="AlphaFoldDB" id="T1KTW3"/>
<reference evidence="2" key="2">
    <citation type="submission" date="2015-06" db="UniProtKB">
        <authorList>
            <consortium name="EnsemblMetazoa"/>
        </authorList>
    </citation>
    <scope>IDENTIFICATION</scope>
</reference>
<sequence>MSLEEAKEEMKKNVQDDKDDNDNDWDKGASCYRP</sequence>
<dbReference type="EnsemblMetazoa" id="tetur21g01230.1">
    <property type="protein sequence ID" value="tetur21g01230.1"/>
    <property type="gene ID" value="tetur21g01230"/>
</dbReference>
<name>T1KTW3_TETUR</name>
<evidence type="ECO:0000313" key="3">
    <source>
        <dbReference type="Proteomes" id="UP000015104"/>
    </source>
</evidence>
<dbReference type="Proteomes" id="UP000015104">
    <property type="component" value="Unassembled WGS sequence"/>
</dbReference>
<protein>
    <submittedName>
        <fullName evidence="2">Uncharacterized protein</fullName>
    </submittedName>
</protein>
<dbReference type="HOGENOM" id="CLU_3377674_0_0_1"/>
<feature type="compositionally biased region" description="Basic and acidic residues" evidence="1">
    <location>
        <begin position="1"/>
        <end position="16"/>
    </location>
</feature>
<reference evidence="3" key="1">
    <citation type="submission" date="2011-08" db="EMBL/GenBank/DDBJ databases">
        <authorList>
            <person name="Rombauts S."/>
        </authorList>
    </citation>
    <scope>NUCLEOTIDE SEQUENCE</scope>
    <source>
        <strain evidence="3">London</strain>
    </source>
</reference>
<proteinExistence type="predicted"/>
<dbReference type="EMBL" id="CAEY01000548">
    <property type="status" value="NOT_ANNOTATED_CDS"/>
    <property type="molecule type" value="Genomic_DNA"/>
</dbReference>
<accession>T1KTW3</accession>
<keyword evidence="3" id="KW-1185">Reference proteome</keyword>
<evidence type="ECO:0000256" key="1">
    <source>
        <dbReference type="SAM" id="MobiDB-lite"/>
    </source>
</evidence>
<organism evidence="2 3">
    <name type="scientific">Tetranychus urticae</name>
    <name type="common">Two-spotted spider mite</name>
    <dbReference type="NCBI Taxonomy" id="32264"/>
    <lineage>
        <taxon>Eukaryota</taxon>
        <taxon>Metazoa</taxon>
        <taxon>Ecdysozoa</taxon>
        <taxon>Arthropoda</taxon>
        <taxon>Chelicerata</taxon>
        <taxon>Arachnida</taxon>
        <taxon>Acari</taxon>
        <taxon>Acariformes</taxon>
        <taxon>Trombidiformes</taxon>
        <taxon>Prostigmata</taxon>
        <taxon>Eleutherengona</taxon>
        <taxon>Raphignathae</taxon>
        <taxon>Tetranychoidea</taxon>
        <taxon>Tetranychidae</taxon>
        <taxon>Tetranychus</taxon>
    </lineage>
</organism>
<evidence type="ECO:0000313" key="2">
    <source>
        <dbReference type="EnsemblMetazoa" id="tetur21g01230.1"/>
    </source>
</evidence>